<sequence length="306" mass="31480">MISTIILFPSNDQTIESGKDFTIQVQVNGLQAGSFTNAQATYYSAPQALNGGGNVIGHTHVTVQDLGNSLNPKTPPDPTQFAFFKGINDAGNGNGLLTADVVGGLPEGNYRICTLTSASNHQPVIMPVAQRGSQDDCTKFVVNGNNNTINAAANNGDKGEAAAALAASAVDLGPGALTATAAGAQATGDANANQNQGQDQNNADANNQNQGNANANANANNQNQQGQNQGNANANANANANNQNQGQNQQAQNQAQNQQGQNQGQNQANANANNQNPAQDQGNANANNQSKNANVRYSSVLPTILY</sequence>
<dbReference type="PANTHER" id="PTHR34587">
    <property type="entry name" value="VWFA DOMAIN-CONTAINING PROTEIN"/>
    <property type="match status" value="1"/>
</dbReference>
<feature type="compositionally biased region" description="Low complexity" evidence="1">
    <location>
        <begin position="187"/>
        <end position="294"/>
    </location>
</feature>
<keyword evidence="2" id="KW-0687">Ribonucleoprotein</keyword>
<dbReference type="RefSeq" id="XP_007912724.1">
    <property type="nucleotide sequence ID" value="XM_007914533.1"/>
</dbReference>
<keyword evidence="2" id="KW-0689">Ribosomal protein</keyword>
<dbReference type="InterPro" id="IPR053216">
    <property type="entry name" value="Appressorial_penetr-assoc"/>
</dbReference>
<dbReference type="KEGG" id="tmn:UCRPA7_1955"/>
<keyword evidence="3" id="KW-1185">Reference proteome</keyword>
<feature type="region of interest" description="Disordered" evidence="1">
    <location>
        <begin position="187"/>
        <end position="306"/>
    </location>
</feature>
<dbReference type="GO" id="GO:0005840">
    <property type="term" value="C:ribosome"/>
    <property type="evidence" value="ECO:0007669"/>
    <property type="project" value="UniProtKB-KW"/>
</dbReference>
<organism evidence="2 3">
    <name type="scientific">Phaeoacremonium minimum (strain UCR-PA7)</name>
    <name type="common">Esca disease fungus</name>
    <name type="synonym">Togninia minima</name>
    <dbReference type="NCBI Taxonomy" id="1286976"/>
    <lineage>
        <taxon>Eukaryota</taxon>
        <taxon>Fungi</taxon>
        <taxon>Dikarya</taxon>
        <taxon>Ascomycota</taxon>
        <taxon>Pezizomycotina</taxon>
        <taxon>Sordariomycetes</taxon>
        <taxon>Sordariomycetidae</taxon>
        <taxon>Togniniales</taxon>
        <taxon>Togniniaceae</taxon>
        <taxon>Phaeoacremonium</taxon>
    </lineage>
</organism>
<protein>
    <submittedName>
        <fullName evidence="2">Putative ribosomal protein s17 protein</fullName>
    </submittedName>
</protein>
<gene>
    <name evidence="2" type="ORF">UCRPA7_1955</name>
</gene>
<evidence type="ECO:0000313" key="3">
    <source>
        <dbReference type="Proteomes" id="UP000014074"/>
    </source>
</evidence>
<feature type="compositionally biased region" description="Polar residues" evidence="1">
    <location>
        <begin position="295"/>
        <end position="306"/>
    </location>
</feature>
<reference evidence="3" key="1">
    <citation type="journal article" date="2013" name="Genome Announc.">
        <title>Draft genome sequence of the ascomycete Phaeoacremonium aleophilum strain UCR-PA7, a causal agent of the esca disease complex in grapevines.</title>
        <authorList>
            <person name="Blanco-Ulate B."/>
            <person name="Rolshausen P."/>
            <person name="Cantu D."/>
        </authorList>
    </citation>
    <scope>NUCLEOTIDE SEQUENCE [LARGE SCALE GENOMIC DNA]</scope>
    <source>
        <strain evidence="3">UCR-PA7</strain>
    </source>
</reference>
<dbReference type="Proteomes" id="UP000014074">
    <property type="component" value="Unassembled WGS sequence"/>
</dbReference>
<dbReference type="EMBL" id="KB932913">
    <property type="protein sequence ID" value="EOO02580.1"/>
    <property type="molecule type" value="Genomic_DNA"/>
</dbReference>
<proteinExistence type="predicted"/>
<evidence type="ECO:0000256" key="1">
    <source>
        <dbReference type="SAM" id="MobiDB-lite"/>
    </source>
</evidence>
<dbReference type="HOGENOM" id="CLU_909688_0_0_1"/>
<dbReference type="PANTHER" id="PTHR34587:SF2">
    <property type="entry name" value="G-PROTEIN COUPLED RECEPTORS FAMILY 1 PROFILE DOMAIN-CONTAINING PROTEIN"/>
    <property type="match status" value="1"/>
</dbReference>
<dbReference type="AlphaFoldDB" id="R8BTH8"/>
<dbReference type="eggNOG" id="ENOG502QU23">
    <property type="taxonomic scope" value="Eukaryota"/>
</dbReference>
<accession>R8BTH8</accession>
<dbReference type="GeneID" id="19322157"/>
<dbReference type="OrthoDB" id="2336871at2759"/>
<evidence type="ECO:0000313" key="2">
    <source>
        <dbReference type="EMBL" id="EOO02580.1"/>
    </source>
</evidence>
<name>R8BTH8_PHAM7</name>